<reference evidence="2" key="2">
    <citation type="submission" date="2023-05" db="EMBL/GenBank/DDBJ databases">
        <authorList>
            <person name="Schelkunov M.I."/>
        </authorList>
    </citation>
    <scope>NUCLEOTIDE SEQUENCE</scope>
    <source>
        <strain evidence="2">Hsosn_3</strain>
        <tissue evidence="2">Leaf</tissue>
    </source>
</reference>
<dbReference type="EMBL" id="JAUIZM010000004">
    <property type="protein sequence ID" value="KAK1391143.1"/>
    <property type="molecule type" value="Genomic_DNA"/>
</dbReference>
<keyword evidence="3" id="KW-1185">Reference proteome</keyword>
<dbReference type="Proteomes" id="UP001237642">
    <property type="component" value="Unassembled WGS sequence"/>
</dbReference>
<accession>A0AAD8N193</accession>
<evidence type="ECO:0000313" key="2">
    <source>
        <dbReference type="EMBL" id="KAK1391143.1"/>
    </source>
</evidence>
<comment type="caution">
    <text evidence="2">The sequence shown here is derived from an EMBL/GenBank/DDBJ whole genome shotgun (WGS) entry which is preliminary data.</text>
</comment>
<dbReference type="InterPro" id="IPR046533">
    <property type="entry name" value="DUF6598"/>
</dbReference>
<dbReference type="AlphaFoldDB" id="A0AAD8N193"/>
<sequence>MYINYDLFNGAYKGNIGIYQDLETGSFHNDVNEQVLCARDSTGEILVKVGSYRNATVANVEIMLLYDGSNHSAYKNVYGVISATNNLVDFPAYSSVLFAKKEDQGIDLQPDGVISLPKASVAVPLGHDFYVDIGLKVNGLDIKATKAFTICKQGEFPNITDNKYENPHVQVQVWGDASEMKLSSGFISVTASIRI</sequence>
<proteinExistence type="predicted"/>
<feature type="domain" description="DUF6598" evidence="1">
    <location>
        <begin position="41"/>
        <end position="155"/>
    </location>
</feature>
<evidence type="ECO:0000313" key="3">
    <source>
        <dbReference type="Proteomes" id="UP001237642"/>
    </source>
</evidence>
<evidence type="ECO:0000259" key="1">
    <source>
        <dbReference type="Pfam" id="PF20241"/>
    </source>
</evidence>
<reference evidence="2" key="1">
    <citation type="submission" date="2023-02" db="EMBL/GenBank/DDBJ databases">
        <title>Genome of toxic invasive species Heracleum sosnowskyi carries increased number of genes despite the absence of recent whole-genome duplications.</title>
        <authorList>
            <person name="Schelkunov M."/>
            <person name="Shtratnikova V."/>
            <person name="Makarenko M."/>
            <person name="Klepikova A."/>
            <person name="Omelchenko D."/>
            <person name="Novikova G."/>
            <person name="Obukhova E."/>
            <person name="Bogdanov V."/>
            <person name="Penin A."/>
            <person name="Logacheva M."/>
        </authorList>
    </citation>
    <scope>NUCLEOTIDE SEQUENCE</scope>
    <source>
        <strain evidence="2">Hsosn_3</strain>
        <tissue evidence="2">Leaf</tissue>
    </source>
</reference>
<protein>
    <recommendedName>
        <fullName evidence="1">DUF6598 domain-containing protein</fullName>
    </recommendedName>
</protein>
<gene>
    <name evidence="2" type="ORF">POM88_019321</name>
</gene>
<dbReference type="Pfam" id="PF20241">
    <property type="entry name" value="DUF6598"/>
    <property type="match status" value="1"/>
</dbReference>
<name>A0AAD8N193_9APIA</name>
<organism evidence="2 3">
    <name type="scientific">Heracleum sosnowskyi</name>
    <dbReference type="NCBI Taxonomy" id="360622"/>
    <lineage>
        <taxon>Eukaryota</taxon>
        <taxon>Viridiplantae</taxon>
        <taxon>Streptophyta</taxon>
        <taxon>Embryophyta</taxon>
        <taxon>Tracheophyta</taxon>
        <taxon>Spermatophyta</taxon>
        <taxon>Magnoliopsida</taxon>
        <taxon>eudicotyledons</taxon>
        <taxon>Gunneridae</taxon>
        <taxon>Pentapetalae</taxon>
        <taxon>asterids</taxon>
        <taxon>campanulids</taxon>
        <taxon>Apiales</taxon>
        <taxon>Apiaceae</taxon>
        <taxon>Apioideae</taxon>
        <taxon>apioid superclade</taxon>
        <taxon>Tordylieae</taxon>
        <taxon>Tordyliinae</taxon>
        <taxon>Heracleum</taxon>
    </lineage>
</organism>